<evidence type="ECO:0000313" key="3">
    <source>
        <dbReference type="Proteomes" id="UP001319870"/>
    </source>
</evidence>
<feature type="transmembrane region" description="Helical" evidence="1">
    <location>
        <begin position="284"/>
        <end position="306"/>
    </location>
</feature>
<dbReference type="EMBL" id="JAIXCQ010000015">
    <property type="protein sequence ID" value="MCA5895005.1"/>
    <property type="molecule type" value="Genomic_DNA"/>
</dbReference>
<evidence type="ECO:0000256" key="1">
    <source>
        <dbReference type="SAM" id="Phobius"/>
    </source>
</evidence>
<dbReference type="Pfam" id="PF07690">
    <property type="entry name" value="MFS_1"/>
    <property type="match status" value="1"/>
</dbReference>
<gene>
    <name evidence="2" type="ORF">LEP48_16875</name>
</gene>
<dbReference type="InterPro" id="IPR036259">
    <property type="entry name" value="MFS_trans_sf"/>
</dbReference>
<dbReference type="Gene3D" id="1.20.1250.20">
    <property type="entry name" value="MFS general substrate transporter like domains"/>
    <property type="match status" value="1"/>
</dbReference>
<feature type="transmembrane region" description="Helical" evidence="1">
    <location>
        <begin position="61"/>
        <end position="82"/>
    </location>
</feature>
<feature type="transmembrane region" description="Helical" evidence="1">
    <location>
        <begin position="313"/>
        <end position="332"/>
    </location>
</feature>
<feature type="transmembrane region" description="Helical" evidence="1">
    <location>
        <begin position="373"/>
        <end position="392"/>
    </location>
</feature>
<dbReference type="InterPro" id="IPR011701">
    <property type="entry name" value="MFS"/>
</dbReference>
<feature type="transmembrane region" description="Helical" evidence="1">
    <location>
        <begin position="398"/>
        <end position="421"/>
    </location>
</feature>
<feature type="transmembrane region" description="Helical" evidence="1">
    <location>
        <begin position="338"/>
        <end position="361"/>
    </location>
</feature>
<evidence type="ECO:0000313" key="2">
    <source>
        <dbReference type="EMBL" id="MCA5895005.1"/>
    </source>
</evidence>
<dbReference type="RefSeq" id="WP_225566738.1">
    <property type="nucleotide sequence ID" value="NZ_JAIXCQ010000015.1"/>
</dbReference>
<name>A0ABS7ZIZ9_9MICO</name>
<feature type="transmembrane region" description="Helical" evidence="1">
    <location>
        <begin position="252"/>
        <end position="272"/>
    </location>
</feature>
<organism evidence="2 3">
    <name type="scientific">Isoptericola luteus</name>
    <dbReference type="NCBI Taxonomy" id="2879484"/>
    <lineage>
        <taxon>Bacteria</taxon>
        <taxon>Bacillati</taxon>
        <taxon>Actinomycetota</taxon>
        <taxon>Actinomycetes</taxon>
        <taxon>Micrococcales</taxon>
        <taxon>Promicromonosporaceae</taxon>
        <taxon>Isoptericola</taxon>
    </lineage>
</organism>
<protein>
    <submittedName>
        <fullName evidence="2">MFS transporter</fullName>
    </submittedName>
</protein>
<accession>A0ABS7ZIZ9</accession>
<keyword evidence="1" id="KW-0472">Membrane</keyword>
<dbReference type="PANTHER" id="PTHR23542:SF1">
    <property type="entry name" value="MAJOR FACILITATOR SUPERFAMILY (MFS) PROFILE DOMAIN-CONTAINING PROTEIN"/>
    <property type="match status" value="1"/>
</dbReference>
<sequence>MTDTPTRAPRTPAPEPSWLGPYGALPRLAGGWFLPIAFAARLPFSMLTIGTLLLVTDATGSVASGSLAGAAAALGTALGGPAQGSLADRRGQRVVLLVCTPIATLALVAMVAASTSGATPSTGPVLLAAALAGASVPQVGPLARVRWIGLTEGRPRTMSAAMSYESTADEVGFVLGPALVGILATTASPGAAMLLAAALLAAGGTAFALHPTARAAAQVGEAHATTAGGTTPAAVAGGAGLLALARAEAVPLAGMLAMGVLFGATQTATTAFTSSIGQPGLGGLLYAVMGVGSAATALAVVALPAGWSQPARWVGFATGLTVCFAVLVPLAATGSLAAVTPGLAVAGLFVGPVMVTVFTVASERAPAARTAAAMTLVASANVVGVAIGAAVTGQVSALGVPAAFAVPALAAGTLLVVGVLLRRGGTGHVRGLGTQRRAPAPLP</sequence>
<keyword evidence="1" id="KW-1133">Transmembrane helix</keyword>
<comment type="caution">
    <text evidence="2">The sequence shown here is derived from an EMBL/GenBank/DDBJ whole genome shotgun (WGS) entry which is preliminary data.</text>
</comment>
<dbReference type="PANTHER" id="PTHR23542">
    <property type="match status" value="1"/>
</dbReference>
<feature type="transmembrane region" description="Helical" evidence="1">
    <location>
        <begin position="190"/>
        <end position="209"/>
    </location>
</feature>
<keyword evidence="3" id="KW-1185">Reference proteome</keyword>
<proteinExistence type="predicted"/>
<dbReference type="Proteomes" id="UP001319870">
    <property type="component" value="Unassembled WGS sequence"/>
</dbReference>
<dbReference type="SUPFAM" id="SSF103473">
    <property type="entry name" value="MFS general substrate transporter"/>
    <property type="match status" value="1"/>
</dbReference>
<feature type="transmembrane region" description="Helical" evidence="1">
    <location>
        <begin position="125"/>
        <end position="145"/>
    </location>
</feature>
<feature type="transmembrane region" description="Helical" evidence="1">
    <location>
        <begin position="32"/>
        <end position="55"/>
    </location>
</feature>
<keyword evidence="1" id="KW-0812">Transmembrane</keyword>
<reference evidence="2 3" key="1">
    <citation type="submission" date="2021-09" db="EMBL/GenBank/DDBJ databases">
        <title>Isoptericola luteus sp. nov., a novel bacterium isolated from Harbin, the capital city of Heilongjiang province.</title>
        <authorList>
            <person name="Li J."/>
        </authorList>
    </citation>
    <scope>NUCLEOTIDE SEQUENCE [LARGE SCALE GENOMIC DNA]</scope>
    <source>
        <strain evidence="2 3">NEAU-Y5</strain>
    </source>
</reference>
<feature type="transmembrane region" description="Helical" evidence="1">
    <location>
        <begin position="94"/>
        <end position="113"/>
    </location>
</feature>